<feature type="domain" description="LysM" evidence="1">
    <location>
        <begin position="14"/>
        <end position="57"/>
    </location>
</feature>
<gene>
    <name evidence="2" type="ORF">I6U51_00805</name>
</gene>
<dbReference type="GO" id="GO:0006508">
    <property type="term" value="P:proteolysis"/>
    <property type="evidence" value="ECO:0007669"/>
    <property type="project" value="InterPro"/>
</dbReference>
<reference evidence="2" key="1">
    <citation type="submission" date="2020-12" db="EMBL/GenBank/DDBJ databases">
        <title>Clostridium thailandense sp. nov., a novel acetogenic bacterium isolated from peat land soil in Thailand.</title>
        <authorList>
            <person name="Chaikitkaew S."/>
            <person name="Birkeland N.K."/>
        </authorList>
    </citation>
    <scope>NUCLEOTIDE SEQUENCE</scope>
    <source>
        <strain evidence="2">DSM 17425</strain>
    </source>
</reference>
<dbReference type="SUPFAM" id="SSF54106">
    <property type="entry name" value="LysM domain"/>
    <property type="match status" value="1"/>
</dbReference>
<dbReference type="Pfam" id="PF01471">
    <property type="entry name" value="PG_binding_1"/>
    <property type="match status" value="1"/>
</dbReference>
<dbReference type="InterPro" id="IPR003709">
    <property type="entry name" value="VanY-like_core_dom"/>
</dbReference>
<dbReference type="PANTHER" id="PTHR34385:SF1">
    <property type="entry name" value="PEPTIDOGLYCAN L-ALANYL-D-GLUTAMATE ENDOPEPTIDASE CWLK"/>
    <property type="match status" value="1"/>
</dbReference>
<evidence type="ECO:0000313" key="2">
    <source>
        <dbReference type="EMBL" id="MBI6871243.1"/>
    </source>
</evidence>
<dbReference type="GO" id="GO:0004180">
    <property type="term" value="F:carboxypeptidase activity"/>
    <property type="evidence" value="ECO:0007669"/>
    <property type="project" value="UniProtKB-KW"/>
</dbReference>
<dbReference type="Gene3D" id="1.10.101.10">
    <property type="entry name" value="PGBD-like superfamily/PGBD"/>
    <property type="match status" value="1"/>
</dbReference>
<dbReference type="Proteomes" id="UP000622687">
    <property type="component" value="Unassembled WGS sequence"/>
</dbReference>
<dbReference type="InterPro" id="IPR058193">
    <property type="entry name" value="VanY/YodJ_core_dom"/>
</dbReference>
<sequence>MHQYNYWNYYYRATNYIVQPGDSLYLIAKRFNTTISDIKQANNLTSDLIYVGQSLVIPSPAVPTLPDGIYGIGSRGPAVVKIQQALSALGFNVAQDGIYGPKTSDIIMNLQKKFPEALTADGIYGPKTKMYLEKLLASKYKIVQNPESKTVLVNKMNSLSPYYEPQNLTVPNVSFAYPEYRPQKLMQPEAARALEALFAKAKQDNIALNAVSGYRSYDYQSQLFSRNIKANPNANQFSARPGESEHQTGLAMDVSSPSVNNNLTQAFGDTKEGKWLVENAPDFGFILRFPKGKENITGYQYEPWHIRYVGKDVARQIANQNITLEEYLGQST</sequence>
<dbReference type="InterPro" id="IPR052179">
    <property type="entry name" value="DD-CPase-like"/>
</dbReference>
<dbReference type="PANTHER" id="PTHR34385">
    <property type="entry name" value="D-ALANYL-D-ALANINE CARBOXYPEPTIDASE"/>
    <property type="match status" value="1"/>
</dbReference>
<comment type="caution">
    <text evidence="2">The sequence shown here is derived from an EMBL/GenBank/DDBJ whole genome shotgun (WGS) entry which is preliminary data.</text>
</comment>
<dbReference type="CDD" id="cd14852">
    <property type="entry name" value="LD-carboxypeptidase"/>
    <property type="match status" value="1"/>
</dbReference>
<dbReference type="Gene3D" id="3.10.350.10">
    <property type="entry name" value="LysM domain"/>
    <property type="match status" value="1"/>
</dbReference>
<keyword evidence="3" id="KW-1185">Reference proteome</keyword>
<dbReference type="SMART" id="SM00257">
    <property type="entry name" value="LysM"/>
    <property type="match status" value="1"/>
</dbReference>
<dbReference type="InterPro" id="IPR009045">
    <property type="entry name" value="Zn_M74/Hedgehog-like"/>
</dbReference>
<dbReference type="InterPro" id="IPR002477">
    <property type="entry name" value="Peptidoglycan-bd-like"/>
</dbReference>
<dbReference type="Pfam" id="PF01476">
    <property type="entry name" value="LysM"/>
    <property type="match status" value="1"/>
</dbReference>
<name>A0A934M334_9CLOT</name>
<keyword evidence="2" id="KW-0121">Carboxypeptidase</keyword>
<keyword evidence="2" id="KW-0645">Protease</keyword>
<dbReference type="InterPro" id="IPR036365">
    <property type="entry name" value="PGBD-like_sf"/>
</dbReference>
<keyword evidence="2" id="KW-0378">Hydrolase</keyword>
<dbReference type="CDD" id="cd00118">
    <property type="entry name" value="LysM"/>
    <property type="match status" value="1"/>
</dbReference>
<dbReference type="InterPro" id="IPR018392">
    <property type="entry name" value="LysM"/>
</dbReference>
<dbReference type="SUPFAM" id="SSF47090">
    <property type="entry name" value="PGBD-like"/>
    <property type="match status" value="1"/>
</dbReference>
<protein>
    <submittedName>
        <fullName evidence="2">D-alanyl-D-alanine carboxypeptidase family protein</fullName>
    </submittedName>
</protein>
<proteinExistence type="predicted"/>
<evidence type="ECO:0000259" key="1">
    <source>
        <dbReference type="PROSITE" id="PS51782"/>
    </source>
</evidence>
<dbReference type="InterPro" id="IPR036366">
    <property type="entry name" value="PGBDSf"/>
</dbReference>
<dbReference type="Pfam" id="PF02557">
    <property type="entry name" value="VanY"/>
    <property type="match status" value="1"/>
</dbReference>
<dbReference type="PROSITE" id="PS51782">
    <property type="entry name" value="LYSM"/>
    <property type="match status" value="1"/>
</dbReference>
<dbReference type="RefSeq" id="WP_211140709.1">
    <property type="nucleotide sequence ID" value="NZ_JAEEGB010000002.1"/>
</dbReference>
<dbReference type="Gene3D" id="3.30.1380.10">
    <property type="match status" value="1"/>
</dbReference>
<accession>A0A934M334</accession>
<organism evidence="2 3">
    <name type="scientific">Clostridium aciditolerans</name>
    <dbReference type="NCBI Taxonomy" id="339861"/>
    <lineage>
        <taxon>Bacteria</taxon>
        <taxon>Bacillati</taxon>
        <taxon>Bacillota</taxon>
        <taxon>Clostridia</taxon>
        <taxon>Eubacteriales</taxon>
        <taxon>Clostridiaceae</taxon>
        <taxon>Clostridium</taxon>
    </lineage>
</organism>
<evidence type="ECO:0000313" key="3">
    <source>
        <dbReference type="Proteomes" id="UP000622687"/>
    </source>
</evidence>
<dbReference type="EMBL" id="JAEEGB010000002">
    <property type="protein sequence ID" value="MBI6871243.1"/>
    <property type="molecule type" value="Genomic_DNA"/>
</dbReference>
<dbReference type="InterPro" id="IPR036779">
    <property type="entry name" value="LysM_dom_sf"/>
</dbReference>
<dbReference type="SUPFAM" id="SSF55166">
    <property type="entry name" value="Hedgehog/DD-peptidase"/>
    <property type="match status" value="1"/>
</dbReference>
<dbReference type="AlphaFoldDB" id="A0A934M334"/>